<evidence type="ECO:0000256" key="3">
    <source>
        <dbReference type="ARBA" id="ARBA00023163"/>
    </source>
</evidence>
<dbReference type="CDD" id="cd07982">
    <property type="entry name" value="HFD_TAF10"/>
    <property type="match status" value="1"/>
</dbReference>
<dbReference type="Proteomes" id="UP001498771">
    <property type="component" value="Unassembled WGS sequence"/>
</dbReference>
<dbReference type="PIRSF" id="PIRSF017246">
    <property type="entry name" value="TFIID_TAF10"/>
    <property type="match status" value="1"/>
</dbReference>
<evidence type="ECO:0000256" key="4">
    <source>
        <dbReference type="ARBA" id="ARBA00023242"/>
    </source>
</evidence>
<comment type="subcellular location">
    <subcellularLocation>
        <location evidence="1">Nucleus</location>
    </subcellularLocation>
</comment>
<feature type="non-terminal residue" evidence="6">
    <location>
        <position position="1"/>
    </location>
</feature>
<evidence type="ECO:0000256" key="5">
    <source>
        <dbReference type="ARBA" id="ARBA00025730"/>
    </source>
</evidence>
<reference evidence="6 7" key="1">
    <citation type="submission" date="2024-03" db="EMBL/GenBank/DDBJ databases">
        <title>Genome-scale model development and genomic sequencing of the oleaginous clade Lipomyces.</title>
        <authorList>
            <consortium name="Lawrence Berkeley National Laboratory"/>
            <person name="Czajka J.J."/>
            <person name="Han Y."/>
            <person name="Kim J."/>
            <person name="Mondo S.J."/>
            <person name="Hofstad B.A."/>
            <person name="Robles A."/>
            <person name="Haridas S."/>
            <person name="Riley R."/>
            <person name="LaButti K."/>
            <person name="Pangilinan J."/>
            <person name="Andreopoulos W."/>
            <person name="Lipzen A."/>
            <person name="Yan J."/>
            <person name="Wang M."/>
            <person name="Ng V."/>
            <person name="Grigoriev I.V."/>
            <person name="Spatafora J.W."/>
            <person name="Magnuson J.K."/>
            <person name="Baker S.E."/>
            <person name="Pomraning K.R."/>
        </authorList>
    </citation>
    <scope>NUCLEOTIDE SEQUENCE [LARGE SCALE GENOMIC DNA]</scope>
    <source>
        <strain evidence="6 7">Phaff 52-87</strain>
    </source>
</reference>
<keyword evidence="4" id="KW-0539">Nucleus</keyword>
<dbReference type="InterPro" id="IPR003923">
    <property type="entry name" value="TAF10"/>
</dbReference>
<evidence type="ECO:0000256" key="1">
    <source>
        <dbReference type="ARBA" id="ARBA00004123"/>
    </source>
</evidence>
<dbReference type="PANTHER" id="PTHR21242">
    <property type="entry name" value="TRANSCRIPTION INITIATION FACTOR TFIID SUBUNIT 10"/>
    <property type="match status" value="1"/>
</dbReference>
<organism evidence="6 7">
    <name type="scientific">Myxozyma melibiosi</name>
    <dbReference type="NCBI Taxonomy" id="54550"/>
    <lineage>
        <taxon>Eukaryota</taxon>
        <taxon>Fungi</taxon>
        <taxon>Dikarya</taxon>
        <taxon>Ascomycota</taxon>
        <taxon>Saccharomycotina</taxon>
        <taxon>Lipomycetes</taxon>
        <taxon>Lipomycetales</taxon>
        <taxon>Lipomycetaceae</taxon>
        <taxon>Myxozyma</taxon>
    </lineage>
</organism>
<accession>A0ABR1FCK6</accession>
<feature type="non-terminal residue" evidence="6">
    <location>
        <position position="151"/>
    </location>
</feature>
<dbReference type="PANTHER" id="PTHR21242:SF0">
    <property type="entry name" value="TRANSCRIPTION INITIATION FACTOR TFIID SUBUNIT 10"/>
    <property type="match status" value="1"/>
</dbReference>
<dbReference type="EMBL" id="JBBJBU010000001">
    <property type="protein sequence ID" value="KAK7207565.1"/>
    <property type="molecule type" value="Genomic_DNA"/>
</dbReference>
<comment type="similarity">
    <text evidence="5">Belongs to the TAF10 family.</text>
</comment>
<keyword evidence="2" id="KW-0805">Transcription regulation</keyword>
<comment type="caution">
    <text evidence="6">The sequence shown here is derived from an EMBL/GenBank/DDBJ whole genome shotgun (WGS) entry which is preliminary data.</text>
</comment>
<dbReference type="GeneID" id="90035743"/>
<evidence type="ECO:0000313" key="6">
    <source>
        <dbReference type="EMBL" id="KAK7207565.1"/>
    </source>
</evidence>
<evidence type="ECO:0000256" key="2">
    <source>
        <dbReference type="ARBA" id="ARBA00023015"/>
    </source>
</evidence>
<evidence type="ECO:0000313" key="7">
    <source>
        <dbReference type="Proteomes" id="UP001498771"/>
    </source>
</evidence>
<protein>
    <submittedName>
        <fullName evidence="6">Transcription initiation factor TFIID 23-30kDa subunit-domain-containing protein</fullName>
    </submittedName>
</protein>
<proteinExistence type="inferred from homology"/>
<dbReference type="PRINTS" id="PR01443">
    <property type="entry name" value="TFIID30KDSUB"/>
</dbReference>
<keyword evidence="7" id="KW-1185">Reference proteome</keyword>
<gene>
    <name evidence="6" type="ORF">BZA70DRAFT_228452</name>
</gene>
<sequence length="151" mass="15711">PGIPGVGVRRDKSLKEFLGMMDEFSPIIPDAVTDYYLMKSGFQSSDVRIKRLLALATQKFISDIATDAYQYSRIRSAWSASSASSNPIGASQGQFRPGAGPRFGGAGGAGGIAGSGGGGAGGSGKVVLTMEDLASALAEYGVNVHRPEFYR</sequence>
<keyword evidence="3" id="KW-0804">Transcription</keyword>
<dbReference type="Pfam" id="PF03540">
    <property type="entry name" value="TAF10"/>
    <property type="match status" value="1"/>
</dbReference>
<dbReference type="RefSeq" id="XP_064770598.1">
    <property type="nucleotide sequence ID" value="XM_064910231.1"/>
</dbReference>
<name>A0ABR1FCK6_9ASCO</name>